<organism evidence="2 3">
    <name type="scientific">Carnobacterium iners</name>
    <dbReference type="NCBI Taxonomy" id="1073423"/>
    <lineage>
        <taxon>Bacteria</taxon>
        <taxon>Bacillati</taxon>
        <taxon>Bacillota</taxon>
        <taxon>Bacilli</taxon>
        <taxon>Lactobacillales</taxon>
        <taxon>Carnobacteriaceae</taxon>
        <taxon>Carnobacterium</taxon>
    </lineage>
</organism>
<reference evidence="2 3" key="1">
    <citation type="submission" date="2017-04" db="EMBL/GenBank/DDBJ databases">
        <authorList>
            <person name="Afonso C.L."/>
            <person name="Miller P.J."/>
            <person name="Scott M.A."/>
            <person name="Spackman E."/>
            <person name="Goraichik I."/>
            <person name="Dimitrov K.M."/>
            <person name="Suarez D.L."/>
            <person name="Swayne D.E."/>
        </authorList>
    </citation>
    <scope>NUCLEOTIDE SEQUENCE [LARGE SCALE GENOMIC DNA]</scope>
    <source>
        <strain evidence="2 3">LMG26642</strain>
    </source>
</reference>
<feature type="transmembrane region" description="Helical" evidence="1">
    <location>
        <begin position="233"/>
        <end position="254"/>
    </location>
</feature>
<feature type="transmembrane region" description="Helical" evidence="1">
    <location>
        <begin position="330"/>
        <end position="348"/>
    </location>
</feature>
<dbReference type="AlphaFoldDB" id="A0A1X7MXB9"/>
<protein>
    <recommendedName>
        <fullName evidence="4">DUF1576 domain-containing protein</fullName>
    </recommendedName>
</protein>
<proteinExistence type="predicted"/>
<dbReference type="STRING" id="1073423.SAMN04488700_1027"/>
<dbReference type="EMBL" id="FXBJ01000002">
    <property type="protein sequence ID" value="SMH29071.1"/>
    <property type="molecule type" value="Genomic_DNA"/>
</dbReference>
<dbReference type="OrthoDB" id="9776502at2"/>
<evidence type="ECO:0008006" key="4">
    <source>
        <dbReference type="Google" id="ProtNLM"/>
    </source>
</evidence>
<feature type="transmembrane region" description="Helical" evidence="1">
    <location>
        <begin position="64"/>
        <end position="85"/>
    </location>
</feature>
<keyword evidence="3" id="KW-1185">Reference proteome</keyword>
<keyword evidence="1" id="KW-0472">Membrane</keyword>
<feature type="transmembrane region" description="Helical" evidence="1">
    <location>
        <begin position="196"/>
        <end position="213"/>
    </location>
</feature>
<feature type="transmembrane region" description="Helical" evidence="1">
    <location>
        <begin position="306"/>
        <end position="323"/>
    </location>
</feature>
<dbReference type="Proteomes" id="UP000193435">
    <property type="component" value="Unassembled WGS sequence"/>
</dbReference>
<dbReference type="RefSeq" id="WP_085559224.1">
    <property type="nucleotide sequence ID" value="NZ_FOAH01000001.1"/>
</dbReference>
<accession>A0A1X7MXB9</accession>
<dbReference type="Pfam" id="PF07613">
    <property type="entry name" value="DUF1576"/>
    <property type="match status" value="2"/>
</dbReference>
<gene>
    <name evidence="2" type="ORF">SAMN04488700_1027</name>
</gene>
<evidence type="ECO:0000313" key="3">
    <source>
        <dbReference type="Proteomes" id="UP000193435"/>
    </source>
</evidence>
<keyword evidence="1" id="KW-0812">Transmembrane</keyword>
<evidence type="ECO:0000313" key="2">
    <source>
        <dbReference type="EMBL" id="SMH29071.1"/>
    </source>
</evidence>
<feature type="transmembrane region" description="Helical" evidence="1">
    <location>
        <begin position="398"/>
        <end position="416"/>
    </location>
</feature>
<feature type="transmembrane region" description="Helical" evidence="1">
    <location>
        <begin position="368"/>
        <end position="391"/>
    </location>
</feature>
<dbReference type="InterPro" id="IPR011470">
    <property type="entry name" value="DUF1576"/>
</dbReference>
<name>A0A1X7MXB9_9LACT</name>
<keyword evidence="1" id="KW-1133">Transmembrane helix</keyword>
<feature type="transmembrane region" description="Helical" evidence="1">
    <location>
        <begin position="275"/>
        <end position="300"/>
    </location>
</feature>
<feature type="transmembrane region" description="Helical" evidence="1">
    <location>
        <begin position="162"/>
        <end position="184"/>
    </location>
</feature>
<evidence type="ECO:0000256" key="1">
    <source>
        <dbReference type="SAM" id="Phobius"/>
    </source>
</evidence>
<sequence>MIAVSEERKKFPELSQKKMYFLFTVFALSFGVLAFLFNSPQEIWTGFWIIMSSPATLLTDYIELANAGAAFLNVSIMTLESLLLVRMCKAKINGPVIAGILIITGFSFFGKNFYNSLPIILGAFGFAKVTQIPLEKSLLAALFGTALSPLVSELSFGQELPLSIGIFLGSLSGFIAGFLLPPLARHVITFTKGFSLYNIGFVCGLIGTVFTSIMRNFGREVESVSILASGYNFPFSLFLLVLFTCMILIGLIVNKGDLKGLKEILSRSGQLSTDYIEIGGVGATFFNMGLLGIISTIYILLLGGELNGPVLGGIFCIVGFGAFGKNIKTIVAPMLGATVMSYFTLYEIQDTNVLISILFVTSLSPIAGHYGAIAGFIAGALHLTLVVNIGFLHGGINLYNNGFAAGLVAAILVPFLEALHYRKVGHELLDQEINPADEVKLN</sequence>
<feature type="transmembrane region" description="Helical" evidence="1">
    <location>
        <begin position="20"/>
        <end position="37"/>
    </location>
</feature>
<feature type="transmembrane region" description="Helical" evidence="1">
    <location>
        <begin position="92"/>
        <end position="109"/>
    </location>
</feature>